<keyword evidence="1" id="KW-0418">Kinase</keyword>
<feature type="domain" description="Histidine kinase/HSP90-like ATPase" evidence="3">
    <location>
        <begin position="67"/>
        <end position="160"/>
    </location>
</feature>
<accession>A0A918YVT9</accession>
<dbReference type="SUPFAM" id="SSF55874">
    <property type="entry name" value="ATPase domain of HSP90 chaperone/DNA topoisomerase II/histidine kinase"/>
    <property type="match status" value="1"/>
</dbReference>
<keyword evidence="1" id="KW-0808">Transferase</keyword>
<dbReference type="PANTHER" id="PTHR35526:SF3">
    <property type="entry name" value="ANTI-SIGMA-F FACTOR RSBW"/>
    <property type="match status" value="1"/>
</dbReference>
<dbReference type="RefSeq" id="WP_190215647.1">
    <property type="nucleotide sequence ID" value="NZ_BNBO01000087.1"/>
</dbReference>
<dbReference type="SMART" id="SM00387">
    <property type="entry name" value="HATPase_c"/>
    <property type="match status" value="1"/>
</dbReference>
<dbReference type="Gene3D" id="3.30.565.10">
    <property type="entry name" value="Histidine kinase-like ATPase, C-terminal domain"/>
    <property type="match status" value="1"/>
</dbReference>
<name>A0A918YVT9_9ACTN</name>
<evidence type="ECO:0000256" key="2">
    <source>
        <dbReference type="SAM" id="MobiDB-lite"/>
    </source>
</evidence>
<feature type="compositionally biased region" description="Low complexity" evidence="2">
    <location>
        <begin position="14"/>
        <end position="28"/>
    </location>
</feature>
<dbReference type="CDD" id="cd16936">
    <property type="entry name" value="HATPase_RsbW-like"/>
    <property type="match status" value="1"/>
</dbReference>
<protein>
    <recommendedName>
        <fullName evidence="3">Histidine kinase/HSP90-like ATPase domain-containing protein</fullName>
    </recommendedName>
</protein>
<proteinExistence type="predicted"/>
<keyword evidence="1" id="KW-0723">Serine/threonine-protein kinase</keyword>
<dbReference type="PANTHER" id="PTHR35526">
    <property type="entry name" value="ANTI-SIGMA-F FACTOR RSBW-RELATED"/>
    <property type="match status" value="1"/>
</dbReference>
<evidence type="ECO:0000259" key="3">
    <source>
        <dbReference type="SMART" id="SM00387"/>
    </source>
</evidence>
<evidence type="ECO:0000313" key="5">
    <source>
        <dbReference type="Proteomes" id="UP000617734"/>
    </source>
</evidence>
<dbReference type="InterPro" id="IPR003594">
    <property type="entry name" value="HATPase_dom"/>
</dbReference>
<dbReference type="AlphaFoldDB" id="A0A918YVT9"/>
<comment type="caution">
    <text evidence="4">The sequence shown here is derived from an EMBL/GenBank/DDBJ whole genome shotgun (WGS) entry which is preliminary data.</text>
</comment>
<dbReference type="Pfam" id="PF13581">
    <property type="entry name" value="HATPase_c_2"/>
    <property type="match status" value="1"/>
</dbReference>
<gene>
    <name evidence="4" type="ORF">GCM10018781_77820</name>
</gene>
<dbReference type="EMBL" id="BNBO01000087">
    <property type="protein sequence ID" value="GHE25857.1"/>
    <property type="molecule type" value="Genomic_DNA"/>
</dbReference>
<dbReference type="GeneID" id="95357991"/>
<evidence type="ECO:0000256" key="1">
    <source>
        <dbReference type="ARBA" id="ARBA00022527"/>
    </source>
</evidence>
<sequence length="184" mass="19674">MSTTAIPEHDTRTPARPRQRPAAETRTPGAAGGQYWEAAFSGSPEAVALIRAAARVFFERVRPGHPREEEDLLLVVSELVTNAVRHTHGPGTITVTALDDELDIAVTDTSRTPPQPRLPDPQAGTGGLGLHLIAALCGLLQVTPNPGAGKTVHAHLPCTRNTDDHGRRTPPPPPAAFNPRPRTW</sequence>
<organism evidence="4 5">
    <name type="scientific">Kitasatospora indigofera</name>
    <dbReference type="NCBI Taxonomy" id="67307"/>
    <lineage>
        <taxon>Bacteria</taxon>
        <taxon>Bacillati</taxon>
        <taxon>Actinomycetota</taxon>
        <taxon>Actinomycetes</taxon>
        <taxon>Kitasatosporales</taxon>
        <taxon>Streptomycetaceae</taxon>
        <taxon>Kitasatospora</taxon>
    </lineage>
</organism>
<feature type="region of interest" description="Disordered" evidence="2">
    <location>
        <begin position="1"/>
        <end position="31"/>
    </location>
</feature>
<reference evidence="4" key="2">
    <citation type="submission" date="2020-09" db="EMBL/GenBank/DDBJ databases">
        <authorList>
            <person name="Sun Q."/>
            <person name="Ohkuma M."/>
        </authorList>
    </citation>
    <scope>NUCLEOTIDE SEQUENCE</scope>
    <source>
        <strain evidence="4">JCM 4646</strain>
    </source>
</reference>
<feature type="region of interest" description="Disordered" evidence="2">
    <location>
        <begin position="151"/>
        <end position="184"/>
    </location>
</feature>
<dbReference type="InterPro" id="IPR036890">
    <property type="entry name" value="HATPase_C_sf"/>
</dbReference>
<reference evidence="4" key="1">
    <citation type="journal article" date="2014" name="Int. J. Syst. Evol. Microbiol.">
        <title>Complete genome sequence of Corynebacterium casei LMG S-19264T (=DSM 44701T), isolated from a smear-ripened cheese.</title>
        <authorList>
            <consortium name="US DOE Joint Genome Institute (JGI-PGF)"/>
            <person name="Walter F."/>
            <person name="Albersmeier A."/>
            <person name="Kalinowski J."/>
            <person name="Ruckert C."/>
        </authorList>
    </citation>
    <scope>NUCLEOTIDE SEQUENCE</scope>
    <source>
        <strain evidence="4">JCM 4646</strain>
    </source>
</reference>
<evidence type="ECO:0000313" key="4">
    <source>
        <dbReference type="EMBL" id="GHE25857.1"/>
    </source>
</evidence>
<dbReference type="InterPro" id="IPR050267">
    <property type="entry name" value="Anti-sigma-factor_SerPK"/>
</dbReference>
<dbReference type="GO" id="GO:0004674">
    <property type="term" value="F:protein serine/threonine kinase activity"/>
    <property type="evidence" value="ECO:0007669"/>
    <property type="project" value="UniProtKB-KW"/>
</dbReference>
<keyword evidence="5" id="KW-1185">Reference proteome</keyword>
<dbReference type="Proteomes" id="UP000617734">
    <property type="component" value="Unassembled WGS sequence"/>
</dbReference>